<gene>
    <name evidence="8" type="ORF">M514_06855</name>
</gene>
<evidence type="ECO:0008006" key="9">
    <source>
        <dbReference type="Google" id="ProtNLM"/>
    </source>
</evidence>
<dbReference type="Gene3D" id="2.170.16.10">
    <property type="entry name" value="Hedgehog/Intein (Hint) domain"/>
    <property type="match status" value="1"/>
</dbReference>
<dbReference type="PANTHER" id="PTHR46706">
    <property type="entry name" value="PROTEIN QUA-1-RELATED"/>
    <property type="match status" value="1"/>
</dbReference>
<comment type="subcellular location">
    <subcellularLocation>
        <location evidence="1">Secreted</location>
        <location evidence="1">Extracellular space</location>
    </subcellularLocation>
</comment>
<evidence type="ECO:0000256" key="4">
    <source>
        <dbReference type="SAM" id="MobiDB-lite"/>
    </source>
</evidence>
<feature type="domain" description="Hint" evidence="6">
    <location>
        <begin position="442"/>
        <end position="486"/>
    </location>
</feature>
<sequence length="544" mass="59529">MPSNDPAVSALIFGLTILYPINAGYVDPAEFGTFYCQPNEVLSIYAKGPGYVKLSCTKPVACGYVTECKPISSEPACPQVNHFARGILRLASGRISAVYCRINDPDETMTTETCESYNVRPNDFDPNVDVLSEAEALKTGSEQNDDVSRSSTPVLKLFRLMTSSRGTEMVKVVRRTQSGYMVTACKVGCLQEKGSTDLSEVNIKDGNYLCDDCRVPPTTSSPFGKDNSNPNVGINAYQKSTAAPSSLGDPGYRIMPGFVYPTSYIGSGVKKLPFTSSSTKSLNLPIKTSSSSSSGGRGHTTKRDCGQCFDGMNQPVSPQSQFGPTSRLAGGGCFSSDMQVNLGNMYKRMDQLNLGDHVLVDAYKTQTVDTMIHRNPSVQTDFVVLTTRSNRTLALTPEHLIPLMDCNDKTISLDSLERLASRWSQFASKATTEHCVIVLDVQAGILLDRITTVSRARKRGVFSPVTSQGTLVVNDVFVSCFSLLENHDFQLLFHKATKSIRQLLTGLTSLFRFEHCSYTRISWDSLYIESLLRLAQWASSMGIV</sequence>
<evidence type="ECO:0000256" key="1">
    <source>
        <dbReference type="ARBA" id="ARBA00004239"/>
    </source>
</evidence>
<accession>A0A085NBA5</accession>
<feature type="signal peptide" evidence="5">
    <location>
        <begin position="1"/>
        <end position="23"/>
    </location>
</feature>
<dbReference type="MEROPS" id="C46.A05"/>
<feature type="region of interest" description="Disordered" evidence="4">
    <location>
        <begin position="283"/>
        <end position="305"/>
    </location>
</feature>
<reference evidence="8" key="1">
    <citation type="journal article" date="2014" name="Nat. Genet.">
        <title>Genome and transcriptome of the porcine whipworm Trichuris suis.</title>
        <authorList>
            <person name="Jex A.R."/>
            <person name="Nejsum P."/>
            <person name="Schwarz E.M."/>
            <person name="Hu L."/>
            <person name="Young N.D."/>
            <person name="Hall R.S."/>
            <person name="Korhonen P.K."/>
            <person name="Liao S."/>
            <person name="Thamsborg S."/>
            <person name="Xia J."/>
            <person name="Xu P."/>
            <person name="Wang S."/>
            <person name="Scheerlinck J.P."/>
            <person name="Hofmann A."/>
            <person name="Sternberg P.W."/>
            <person name="Wang J."/>
            <person name="Gasser R.B."/>
        </authorList>
    </citation>
    <scope>NUCLEOTIDE SEQUENCE [LARGE SCALE GENOMIC DNA]</scope>
    <source>
        <strain evidence="8">DCEP-RM93F</strain>
    </source>
</reference>
<feature type="domain" description="Hint" evidence="7">
    <location>
        <begin position="331"/>
        <end position="440"/>
    </location>
</feature>
<dbReference type="InterPro" id="IPR052140">
    <property type="entry name" value="Dev_Signal_Hedgehog-like"/>
</dbReference>
<evidence type="ECO:0000256" key="2">
    <source>
        <dbReference type="ARBA" id="ARBA00022473"/>
    </source>
</evidence>
<dbReference type="SMART" id="SM00306">
    <property type="entry name" value="HintN"/>
    <property type="match status" value="1"/>
</dbReference>
<dbReference type="PANTHER" id="PTHR46706:SF12">
    <property type="entry name" value="PROTEIN QUA-1-RELATED"/>
    <property type="match status" value="1"/>
</dbReference>
<dbReference type="GO" id="GO:0016540">
    <property type="term" value="P:protein autoprocessing"/>
    <property type="evidence" value="ECO:0007669"/>
    <property type="project" value="InterPro"/>
</dbReference>
<evidence type="ECO:0000259" key="6">
    <source>
        <dbReference type="SMART" id="SM00305"/>
    </source>
</evidence>
<dbReference type="InterPro" id="IPR036844">
    <property type="entry name" value="Hint_dom_sf"/>
</dbReference>
<dbReference type="AlphaFoldDB" id="A0A085NBA5"/>
<dbReference type="InterPro" id="IPR001767">
    <property type="entry name" value="Hedgehog_Hint"/>
</dbReference>
<proteinExistence type="predicted"/>
<organism evidence="8">
    <name type="scientific">Trichuris suis</name>
    <name type="common">pig whipworm</name>
    <dbReference type="NCBI Taxonomy" id="68888"/>
    <lineage>
        <taxon>Eukaryota</taxon>
        <taxon>Metazoa</taxon>
        <taxon>Ecdysozoa</taxon>
        <taxon>Nematoda</taxon>
        <taxon>Enoplea</taxon>
        <taxon>Dorylaimia</taxon>
        <taxon>Trichinellida</taxon>
        <taxon>Trichuridae</taxon>
        <taxon>Trichuris</taxon>
    </lineage>
</organism>
<evidence type="ECO:0000259" key="7">
    <source>
        <dbReference type="SMART" id="SM00306"/>
    </source>
</evidence>
<dbReference type="EMBL" id="KL367521">
    <property type="protein sequence ID" value="KFD66751.1"/>
    <property type="molecule type" value="Genomic_DNA"/>
</dbReference>
<keyword evidence="2" id="KW-0217">Developmental protein</keyword>
<feature type="chain" id="PRO_5001795826" description="Hint module" evidence="5">
    <location>
        <begin position="24"/>
        <end position="544"/>
    </location>
</feature>
<evidence type="ECO:0000256" key="3">
    <source>
        <dbReference type="ARBA" id="ARBA00022729"/>
    </source>
</evidence>
<evidence type="ECO:0000256" key="5">
    <source>
        <dbReference type="SAM" id="SignalP"/>
    </source>
</evidence>
<dbReference type="Pfam" id="PF01079">
    <property type="entry name" value="Hint"/>
    <property type="match status" value="1"/>
</dbReference>
<name>A0A085NBA5_9BILA</name>
<dbReference type="PRINTS" id="PR00632">
    <property type="entry name" value="SONICHHOG"/>
</dbReference>
<evidence type="ECO:0000313" key="8">
    <source>
        <dbReference type="EMBL" id="KFD66751.1"/>
    </source>
</evidence>
<dbReference type="GO" id="GO:0005576">
    <property type="term" value="C:extracellular region"/>
    <property type="evidence" value="ECO:0007669"/>
    <property type="project" value="UniProtKB-SubCell"/>
</dbReference>
<dbReference type="SMART" id="SM00305">
    <property type="entry name" value="HintC"/>
    <property type="match status" value="1"/>
</dbReference>
<dbReference type="InterPro" id="IPR003586">
    <property type="entry name" value="Hint_dom_C"/>
</dbReference>
<protein>
    <recommendedName>
        <fullName evidence="9">Hint module</fullName>
    </recommendedName>
</protein>
<dbReference type="Proteomes" id="UP000030758">
    <property type="component" value="Unassembled WGS sequence"/>
</dbReference>
<dbReference type="InterPro" id="IPR003587">
    <property type="entry name" value="Hint_dom_N"/>
</dbReference>
<dbReference type="InterPro" id="IPR001657">
    <property type="entry name" value="Hedgehog"/>
</dbReference>
<dbReference type="SUPFAM" id="SSF51294">
    <property type="entry name" value="Hedgehog/intein (Hint) domain"/>
    <property type="match status" value="1"/>
</dbReference>
<keyword evidence="3 5" id="KW-0732">Signal</keyword>
<dbReference type="GO" id="GO:0007267">
    <property type="term" value="P:cell-cell signaling"/>
    <property type="evidence" value="ECO:0007669"/>
    <property type="project" value="InterPro"/>
</dbReference>
<dbReference type="CDD" id="cd00081">
    <property type="entry name" value="Hint"/>
    <property type="match status" value="1"/>
</dbReference>